<name>A0A3N1ZYN9_9ACTN</name>
<keyword evidence="4 7" id="KW-0238">DNA-binding</keyword>
<keyword evidence="3" id="KW-0805">Transcription regulation</keyword>
<dbReference type="InterPro" id="IPR039420">
    <property type="entry name" value="WalR-like"/>
</dbReference>
<dbReference type="GO" id="GO:0005829">
    <property type="term" value="C:cytosol"/>
    <property type="evidence" value="ECO:0007669"/>
    <property type="project" value="TreeGrafter"/>
</dbReference>
<dbReference type="RefSeq" id="WP_123576110.1">
    <property type="nucleotide sequence ID" value="NZ_RKHG01000001.1"/>
</dbReference>
<evidence type="ECO:0000256" key="1">
    <source>
        <dbReference type="ARBA" id="ARBA00022553"/>
    </source>
</evidence>
<dbReference type="CDD" id="cd00383">
    <property type="entry name" value="trans_reg_C"/>
    <property type="match status" value="1"/>
</dbReference>
<evidence type="ECO:0000259" key="9">
    <source>
        <dbReference type="PROSITE" id="PS51755"/>
    </source>
</evidence>
<dbReference type="Gene3D" id="6.10.250.690">
    <property type="match status" value="1"/>
</dbReference>
<evidence type="ECO:0000256" key="2">
    <source>
        <dbReference type="ARBA" id="ARBA00023012"/>
    </source>
</evidence>
<dbReference type="GO" id="GO:0000156">
    <property type="term" value="F:phosphorelay response regulator activity"/>
    <property type="evidence" value="ECO:0007669"/>
    <property type="project" value="TreeGrafter"/>
</dbReference>
<reference evidence="10 11" key="1">
    <citation type="submission" date="2018-11" db="EMBL/GenBank/DDBJ databases">
        <title>Sequencing the genomes of 1000 actinobacteria strains.</title>
        <authorList>
            <person name="Klenk H.-P."/>
        </authorList>
    </citation>
    <scope>NUCLEOTIDE SEQUENCE [LARGE SCALE GENOMIC DNA]</scope>
    <source>
        <strain evidence="10 11">DSM 10546</strain>
    </source>
</reference>
<feature type="domain" description="Response regulatory" evidence="8">
    <location>
        <begin position="7"/>
        <end position="120"/>
    </location>
</feature>
<dbReference type="EMBL" id="RKHG01000001">
    <property type="protein sequence ID" value="ROR55252.1"/>
    <property type="molecule type" value="Genomic_DNA"/>
</dbReference>
<dbReference type="InterPro" id="IPR001867">
    <property type="entry name" value="OmpR/PhoB-type_DNA-bd"/>
</dbReference>
<dbReference type="PROSITE" id="PS50110">
    <property type="entry name" value="RESPONSE_REGULATORY"/>
    <property type="match status" value="1"/>
</dbReference>
<dbReference type="SMART" id="SM00448">
    <property type="entry name" value="REC"/>
    <property type="match status" value="1"/>
</dbReference>
<gene>
    <name evidence="10" type="ORF">EDD41_2513</name>
</gene>
<evidence type="ECO:0000313" key="11">
    <source>
        <dbReference type="Proteomes" id="UP000275749"/>
    </source>
</evidence>
<sequence>MNEAAPRALVVDDETQMLGIVAFALETQGFEAVCVHNAEQAGARLRAEHFDLLVLDVTLPGASGVQLCERVRATSDVPIIMLTARTTEQDRIAGLLAGADDYVTKPFSPRELALRAQAIVRRTRHGAPSGEQVLVNGPLYIDPTRREVRVGQRRVQLSEVELRLLVALTRRAGQVVTWADLLNEVWATGEQRGGRDMIKTTIYRLRQHLGAEREWITAVRGTGYLMTRLDEQRRLDQR</sequence>
<dbReference type="SUPFAM" id="SSF52172">
    <property type="entry name" value="CheY-like"/>
    <property type="match status" value="1"/>
</dbReference>
<keyword evidence="2" id="KW-0902">Two-component regulatory system</keyword>
<evidence type="ECO:0000256" key="3">
    <source>
        <dbReference type="ARBA" id="ARBA00023015"/>
    </source>
</evidence>
<evidence type="ECO:0000256" key="7">
    <source>
        <dbReference type="PROSITE-ProRule" id="PRU01091"/>
    </source>
</evidence>
<dbReference type="InterPro" id="IPR036388">
    <property type="entry name" value="WH-like_DNA-bd_sf"/>
</dbReference>
<comment type="caution">
    <text evidence="10">The sequence shown here is derived from an EMBL/GenBank/DDBJ whole genome shotgun (WGS) entry which is preliminary data.</text>
</comment>
<evidence type="ECO:0000256" key="6">
    <source>
        <dbReference type="PROSITE-ProRule" id="PRU00169"/>
    </source>
</evidence>
<dbReference type="InterPro" id="IPR001789">
    <property type="entry name" value="Sig_transdc_resp-reg_receiver"/>
</dbReference>
<dbReference type="FunFam" id="3.40.50.2300:FF:000001">
    <property type="entry name" value="DNA-binding response regulator PhoB"/>
    <property type="match status" value="1"/>
</dbReference>
<proteinExistence type="predicted"/>
<keyword evidence="5" id="KW-0804">Transcription</keyword>
<evidence type="ECO:0000256" key="4">
    <source>
        <dbReference type="ARBA" id="ARBA00023125"/>
    </source>
</evidence>
<dbReference type="Proteomes" id="UP000275749">
    <property type="component" value="Unassembled WGS sequence"/>
</dbReference>
<feature type="domain" description="OmpR/PhoB-type" evidence="9">
    <location>
        <begin position="131"/>
        <end position="228"/>
    </location>
</feature>
<dbReference type="PANTHER" id="PTHR48111:SF21">
    <property type="entry name" value="DNA-BINDING DUAL MASTER TRANSCRIPTIONAL REGULATOR RPAA"/>
    <property type="match status" value="1"/>
</dbReference>
<protein>
    <submittedName>
        <fullName evidence="10">DNA-binding response OmpR family regulator</fullName>
    </submittedName>
</protein>
<dbReference type="Gene3D" id="3.40.50.2300">
    <property type="match status" value="1"/>
</dbReference>
<evidence type="ECO:0000256" key="5">
    <source>
        <dbReference type="ARBA" id="ARBA00023163"/>
    </source>
</evidence>
<dbReference type="PROSITE" id="PS51755">
    <property type="entry name" value="OMPR_PHOB"/>
    <property type="match status" value="1"/>
</dbReference>
<dbReference type="PANTHER" id="PTHR48111">
    <property type="entry name" value="REGULATOR OF RPOS"/>
    <property type="match status" value="1"/>
</dbReference>
<evidence type="ECO:0000313" key="10">
    <source>
        <dbReference type="EMBL" id="ROR55252.1"/>
    </source>
</evidence>
<feature type="DNA-binding region" description="OmpR/PhoB-type" evidence="7">
    <location>
        <begin position="131"/>
        <end position="228"/>
    </location>
</feature>
<dbReference type="Gene3D" id="1.10.10.10">
    <property type="entry name" value="Winged helix-like DNA-binding domain superfamily/Winged helix DNA-binding domain"/>
    <property type="match status" value="1"/>
</dbReference>
<dbReference type="GO" id="GO:0000976">
    <property type="term" value="F:transcription cis-regulatory region binding"/>
    <property type="evidence" value="ECO:0007669"/>
    <property type="project" value="TreeGrafter"/>
</dbReference>
<dbReference type="Pfam" id="PF00072">
    <property type="entry name" value="Response_reg"/>
    <property type="match status" value="1"/>
</dbReference>
<dbReference type="Pfam" id="PF00486">
    <property type="entry name" value="Trans_reg_C"/>
    <property type="match status" value="1"/>
</dbReference>
<dbReference type="GO" id="GO:0006355">
    <property type="term" value="P:regulation of DNA-templated transcription"/>
    <property type="evidence" value="ECO:0007669"/>
    <property type="project" value="InterPro"/>
</dbReference>
<dbReference type="CDD" id="cd17574">
    <property type="entry name" value="REC_OmpR"/>
    <property type="match status" value="1"/>
</dbReference>
<accession>A0A3N1ZYN9</accession>
<dbReference type="SMART" id="SM00862">
    <property type="entry name" value="Trans_reg_C"/>
    <property type="match status" value="1"/>
</dbReference>
<keyword evidence="1 6" id="KW-0597">Phosphoprotein</keyword>
<feature type="modified residue" description="4-aspartylphosphate" evidence="6">
    <location>
        <position position="56"/>
    </location>
</feature>
<dbReference type="InterPro" id="IPR011006">
    <property type="entry name" value="CheY-like_superfamily"/>
</dbReference>
<organism evidence="10 11">
    <name type="scientific">Luteococcus japonicus</name>
    <dbReference type="NCBI Taxonomy" id="33984"/>
    <lineage>
        <taxon>Bacteria</taxon>
        <taxon>Bacillati</taxon>
        <taxon>Actinomycetota</taxon>
        <taxon>Actinomycetes</taxon>
        <taxon>Propionibacteriales</taxon>
        <taxon>Propionibacteriaceae</taxon>
        <taxon>Luteococcus</taxon>
    </lineage>
</organism>
<dbReference type="GO" id="GO:0032993">
    <property type="term" value="C:protein-DNA complex"/>
    <property type="evidence" value="ECO:0007669"/>
    <property type="project" value="TreeGrafter"/>
</dbReference>
<evidence type="ECO:0000259" key="8">
    <source>
        <dbReference type="PROSITE" id="PS50110"/>
    </source>
</evidence>
<dbReference type="AlphaFoldDB" id="A0A3N1ZYN9"/>